<dbReference type="PROSITE" id="PS50102">
    <property type="entry name" value="RRM"/>
    <property type="match status" value="1"/>
</dbReference>
<gene>
    <name evidence="10" type="ORF">PGLA1383_LOCUS7320</name>
</gene>
<dbReference type="GO" id="GO:0005654">
    <property type="term" value="C:nucleoplasm"/>
    <property type="evidence" value="ECO:0007669"/>
    <property type="project" value="TreeGrafter"/>
</dbReference>
<dbReference type="InterPro" id="IPR036612">
    <property type="entry name" value="KH_dom_type_1_sf"/>
</dbReference>
<keyword evidence="11" id="KW-1185">Reference proteome</keyword>
<dbReference type="PANTHER" id="PTHR48033:SF10">
    <property type="entry name" value="RNA-BINDING PROTEIN SQUID"/>
    <property type="match status" value="1"/>
</dbReference>
<feature type="compositionally biased region" description="Basic and acidic residues" evidence="8">
    <location>
        <begin position="129"/>
        <end position="148"/>
    </location>
</feature>
<evidence type="ECO:0000256" key="8">
    <source>
        <dbReference type="SAM" id="MobiDB-lite"/>
    </source>
</evidence>
<keyword evidence="7" id="KW-0694">RNA-binding</keyword>
<evidence type="ECO:0000313" key="10">
    <source>
        <dbReference type="EMBL" id="CAE8588522.1"/>
    </source>
</evidence>
<keyword evidence="3" id="KW-0813">Transport</keyword>
<dbReference type="GO" id="GO:0003723">
    <property type="term" value="F:RNA binding"/>
    <property type="evidence" value="ECO:0007669"/>
    <property type="project" value="UniProtKB-UniRule"/>
</dbReference>
<feature type="region of interest" description="Disordered" evidence="8">
    <location>
        <begin position="34"/>
        <end position="55"/>
    </location>
</feature>
<dbReference type="OrthoDB" id="21467at2759"/>
<reference evidence="10" key="1">
    <citation type="submission" date="2021-02" db="EMBL/GenBank/DDBJ databases">
        <authorList>
            <person name="Dougan E. K."/>
            <person name="Rhodes N."/>
            <person name="Thang M."/>
            <person name="Chan C."/>
        </authorList>
    </citation>
    <scope>NUCLEOTIDE SEQUENCE</scope>
</reference>
<dbReference type="Gene3D" id="3.30.1370.10">
    <property type="entry name" value="K Homology domain, type 1"/>
    <property type="match status" value="1"/>
</dbReference>
<dbReference type="Gene3D" id="3.30.70.330">
    <property type="match status" value="1"/>
</dbReference>
<dbReference type="SMART" id="SM00360">
    <property type="entry name" value="RRM"/>
    <property type="match status" value="1"/>
</dbReference>
<evidence type="ECO:0000313" key="11">
    <source>
        <dbReference type="Proteomes" id="UP000654075"/>
    </source>
</evidence>
<dbReference type="SUPFAM" id="SSF54791">
    <property type="entry name" value="Eukaryotic type KH-domain (KH-domain type I)"/>
    <property type="match status" value="1"/>
</dbReference>
<evidence type="ECO:0000256" key="4">
    <source>
        <dbReference type="ARBA" id="ARBA00022816"/>
    </source>
</evidence>
<comment type="similarity">
    <text evidence="2">Belongs to the RRM IMP/VICKZ family.</text>
</comment>
<comment type="caution">
    <text evidence="10">The sequence shown here is derived from an EMBL/GenBank/DDBJ whole genome shotgun (WGS) entry which is preliminary data.</text>
</comment>
<dbReference type="PANTHER" id="PTHR48033">
    <property type="entry name" value="RNA-BINDING (RRM/RBD/RNP MOTIFS) FAMILY PROTEIN"/>
    <property type="match status" value="1"/>
</dbReference>
<dbReference type="CDD" id="cd00105">
    <property type="entry name" value="KH-I"/>
    <property type="match status" value="1"/>
</dbReference>
<feature type="region of interest" description="Disordered" evidence="8">
    <location>
        <begin position="297"/>
        <end position="349"/>
    </location>
</feature>
<comment type="subcellular location">
    <subcellularLocation>
        <location evidence="1">Nucleus</location>
    </subcellularLocation>
</comment>
<dbReference type="InterPro" id="IPR004088">
    <property type="entry name" value="KH_dom_type_1"/>
</dbReference>
<evidence type="ECO:0000256" key="1">
    <source>
        <dbReference type="ARBA" id="ARBA00004123"/>
    </source>
</evidence>
<sequence>ASADEPWFESWGAQRVFADLGKSQEDKPRRIAAHREVREGGPSRQKGSTIFVGGLSQPTENGELKAYFSRYGDVLQADIRKDHRTQRSKGFGFVTFSDASACDGVFRDLQNHVIDGKWVDVKRYGHGHADDHAGGADVDHRAQRRDEPSSSASNGQRRGREERPLARYDGPSSGRAVEGRSERYSAPMPEPRRPPEAVSSRAPGGDIRWFTGLAEAVPPQYLELDYCITCSLPSAQCGALIGRRGENINEVERKTGAKVQLSKKDQGSDHRSLSIVGPLLAVYAAHMLLMRDYNDAAAEPEPPARSREEEKKIEELQRQIDSLKQQMGGGTPERQGKGPERQGKGHGRR</sequence>
<dbReference type="PROSITE" id="PS50084">
    <property type="entry name" value="KH_TYPE_1"/>
    <property type="match status" value="1"/>
</dbReference>
<feature type="compositionally biased region" description="Basic and acidic residues" evidence="8">
    <location>
        <begin position="334"/>
        <end position="343"/>
    </location>
</feature>
<evidence type="ECO:0000256" key="5">
    <source>
        <dbReference type="ARBA" id="ARBA00022845"/>
    </source>
</evidence>
<dbReference type="InterPro" id="IPR012677">
    <property type="entry name" value="Nucleotide-bd_a/b_plait_sf"/>
</dbReference>
<accession>A0A813DIP7</accession>
<dbReference type="Pfam" id="PF00013">
    <property type="entry name" value="KH_1"/>
    <property type="match status" value="1"/>
</dbReference>
<keyword evidence="6" id="KW-0539">Nucleus</keyword>
<evidence type="ECO:0000256" key="3">
    <source>
        <dbReference type="ARBA" id="ARBA00022448"/>
    </source>
</evidence>
<name>A0A813DIP7_POLGL</name>
<keyword evidence="5" id="KW-0810">Translation regulation</keyword>
<feature type="region of interest" description="Disordered" evidence="8">
    <location>
        <begin position="129"/>
        <end position="202"/>
    </location>
</feature>
<dbReference type="InterPro" id="IPR035979">
    <property type="entry name" value="RBD_domain_sf"/>
</dbReference>
<dbReference type="Proteomes" id="UP000654075">
    <property type="component" value="Unassembled WGS sequence"/>
</dbReference>
<evidence type="ECO:0000259" key="9">
    <source>
        <dbReference type="PROSITE" id="PS50102"/>
    </source>
</evidence>
<keyword evidence="4" id="KW-0509">mRNA transport</keyword>
<dbReference type="SUPFAM" id="SSF54928">
    <property type="entry name" value="RNA-binding domain, RBD"/>
    <property type="match status" value="1"/>
</dbReference>
<dbReference type="Pfam" id="PF00076">
    <property type="entry name" value="RRM_1"/>
    <property type="match status" value="1"/>
</dbReference>
<feature type="non-terminal residue" evidence="10">
    <location>
        <position position="349"/>
    </location>
</feature>
<dbReference type="GO" id="GO:0006417">
    <property type="term" value="P:regulation of translation"/>
    <property type="evidence" value="ECO:0007669"/>
    <property type="project" value="UniProtKB-KW"/>
</dbReference>
<evidence type="ECO:0000256" key="6">
    <source>
        <dbReference type="ARBA" id="ARBA00023242"/>
    </source>
</evidence>
<dbReference type="EMBL" id="CAJNNV010003186">
    <property type="protein sequence ID" value="CAE8588522.1"/>
    <property type="molecule type" value="Genomic_DNA"/>
</dbReference>
<dbReference type="InterPro" id="IPR000504">
    <property type="entry name" value="RRM_dom"/>
</dbReference>
<evidence type="ECO:0000256" key="7">
    <source>
        <dbReference type="PROSITE-ProRule" id="PRU00176"/>
    </source>
</evidence>
<dbReference type="OMA" id="SADEPWF"/>
<feature type="compositionally biased region" description="Basic and acidic residues" evidence="8">
    <location>
        <begin position="302"/>
        <end position="318"/>
    </location>
</feature>
<dbReference type="InterPro" id="IPR004087">
    <property type="entry name" value="KH_dom"/>
</dbReference>
<dbReference type="GO" id="GO:0051028">
    <property type="term" value="P:mRNA transport"/>
    <property type="evidence" value="ECO:0007669"/>
    <property type="project" value="UniProtKB-KW"/>
</dbReference>
<dbReference type="AlphaFoldDB" id="A0A813DIP7"/>
<protein>
    <recommendedName>
        <fullName evidence="9">RRM domain-containing protein</fullName>
    </recommendedName>
</protein>
<dbReference type="GO" id="GO:0000785">
    <property type="term" value="C:chromatin"/>
    <property type="evidence" value="ECO:0007669"/>
    <property type="project" value="TreeGrafter"/>
</dbReference>
<proteinExistence type="inferred from homology"/>
<dbReference type="SMART" id="SM00322">
    <property type="entry name" value="KH"/>
    <property type="match status" value="1"/>
</dbReference>
<organism evidence="10 11">
    <name type="scientific">Polarella glacialis</name>
    <name type="common">Dinoflagellate</name>
    <dbReference type="NCBI Taxonomy" id="89957"/>
    <lineage>
        <taxon>Eukaryota</taxon>
        <taxon>Sar</taxon>
        <taxon>Alveolata</taxon>
        <taxon>Dinophyceae</taxon>
        <taxon>Suessiales</taxon>
        <taxon>Suessiaceae</taxon>
        <taxon>Polarella</taxon>
    </lineage>
</organism>
<feature type="domain" description="RRM" evidence="9">
    <location>
        <begin position="48"/>
        <end position="126"/>
    </location>
</feature>
<evidence type="ECO:0000256" key="2">
    <source>
        <dbReference type="ARBA" id="ARBA00009094"/>
    </source>
</evidence>